<evidence type="ECO:0000256" key="1">
    <source>
        <dbReference type="ARBA" id="ARBA00004613"/>
    </source>
</evidence>
<keyword evidence="3" id="KW-0964">Secreted</keyword>
<evidence type="ECO:0000313" key="8">
    <source>
        <dbReference type="Proteomes" id="UP001153737"/>
    </source>
</evidence>
<dbReference type="PANTHER" id="PTHR13234:SF8">
    <property type="entry name" value="GAMMA-INTERFERON-INDUCIBLE LYSOSOMAL THIOL REDUCTASE"/>
    <property type="match status" value="1"/>
</dbReference>
<evidence type="ECO:0000256" key="2">
    <source>
        <dbReference type="ARBA" id="ARBA00005679"/>
    </source>
</evidence>
<dbReference type="GO" id="GO:0005576">
    <property type="term" value="C:extracellular region"/>
    <property type="evidence" value="ECO:0007669"/>
    <property type="project" value="UniProtKB-SubCell"/>
</dbReference>
<reference evidence="7" key="2">
    <citation type="submission" date="2022-10" db="EMBL/GenBank/DDBJ databases">
        <authorList>
            <consortium name="ENA_rothamsted_submissions"/>
            <consortium name="culmorum"/>
            <person name="King R."/>
        </authorList>
    </citation>
    <scope>NUCLEOTIDE SEQUENCE</scope>
</reference>
<dbReference type="AlphaFoldDB" id="A0A9N9SHX6"/>
<gene>
    <name evidence="7" type="ORF">PHAECO_LOCUS10069</name>
</gene>
<evidence type="ECO:0000313" key="7">
    <source>
        <dbReference type="EMBL" id="CAG9822492.1"/>
    </source>
</evidence>
<comment type="subcellular location">
    <subcellularLocation>
        <location evidence="1">Secreted</location>
    </subcellularLocation>
</comment>
<name>A0A9N9SHX6_PHACE</name>
<protein>
    <recommendedName>
        <fullName evidence="9">Gamma-interferon-inducible lysosomal thiol reductase</fullName>
    </recommendedName>
</protein>
<feature type="signal peptide" evidence="6">
    <location>
        <begin position="1"/>
        <end position="17"/>
    </location>
</feature>
<keyword evidence="5" id="KW-0325">Glycoprotein</keyword>
<dbReference type="Proteomes" id="UP001153737">
    <property type="component" value="Chromosome 6"/>
</dbReference>
<dbReference type="GO" id="GO:0016671">
    <property type="term" value="F:oxidoreductase activity, acting on a sulfur group of donors, disulfide as acceptor"/>
    <property type="evidence" value="ECO:0007669"/>
    <property type="project" value="InterPro"/>
</dbReference>
<evidence type="ECO:0000256" key="4">
    <source>
        <dbReference type="ARBA" id="ARBA00022729"/>
    </source>
</evidence>
<keyword evidence="4 6" id="KW-0732">Signal</keyword>
<reference evidence="7" key="1">
    <citation type="submission" date="2022-01" db="EMBL/GenBank/DDBJ databases">
        <authorList>
            <person name="King R."/>
        </authorList>
    </citation>
    <scope>NUCLEOTIDE SEQUENCE</scope>
</reference>
<dbReference type="Gene3D" id="3.40.30.10">
    <property type="entry name" value="Glutaredoxin"/>
    <property type="match status" value="2"/>
</dbReference>
<accession>A0A9N9SHX6</accession>
<dbReference type="OrthoDB" id="958254at2759"/>
<evidence type="ECO:0008006" key="9">
    <source>
        <dbReference type="Google" id="ProtNLM"/>
    </source>
</evidence>
<dbReference type="Pfam" id="PF03227">
    <property type="entry name" value="GILT"/>
    <property type="match status" value="2"/>
</dbReference>
<dbReference type="InterPro" id="IPR004911">
    <property type="entry name" value="Interferon-induced_GILT"/>
</dbReference>
<feature type="chain" id="PRO_5040470741" description="Gamma-interferon-inducible lysosomal thiol reductase" evidence="6">
    <location>
        <begin position="18"/>
        <end position="349"/>
    </location>
</feature>
<evidence type="ECO:0000256" key="3">
    <source>
        <dbReference type="ARBA" id="ARBA00022525"/>
    </source>
</evidence>
<dbReference type="PANTHER" id="PTHR13234">
    <property type="entry name" value="GAMMA-INTERFERON INDUCIBLE LYSOSOMAL THIOL REDUCTASE GILT"/>
    <property type="match status" value="1"/>
</dbReference>
<evidence type="ECO:0000256" key="5">
    <source>
        <dbReference type="ARBA" id="ARBA00023180"/>
    </source>
</evidence>
<organism evidence="7 8">
    <name type="scientific">Phaedon cochleariae</name>
    <name type="common">Mustard beetle</name>
    <dbReference type="NCBI Taxonomy" id="80249"/>
    <lineage>
        <taxon>Eukaryota</taxon>
        <taxon>Metazoa</taxon>
        <taxon>Ecdysozoa</taxon>
        <taxon>Arthropoda</taxon>
        <taxon>Hexapoda</taxon>
        <taxon>Insecta</taxon>
        <taxon>Pterygota</taxon>
        <taxon>Neoptera</taxon>
        <taxon>Endopterygota</taxon>
        <taxon>Coleoptera</taxon>
        <taxon>Polyphaga</taxon>
        <taxon>Cucujiformia</taxon>
        <taxon>Chrysomeloidea</taxon>
        <taxon>Chrysomelidae</taxon>
        <taxon>Chrysomelinae</taxon>
        <taxon>Chrysomelini</taxon>
        <taxon>Phaedon</taxon>
    </lineage>
</organism>
<comment type="similarity">
    <text evidence="2">Belongs to the GILT family.</text>
</comment>
<evidence type="ECO:0000256" key="6">
    <source>
        <dbReference type="SAM" id="SignalP"/>
    </source>
</evidence>
<keyword evidence="8" id="KW-1185">Reference proteome</keyword>
<proteinExistence type="inferred from homology"/>
<sequence length="349" mass="38944">MWKVLGFFLVLACASQAERLKVSVYYESLCGDSIRFVKNQLFPVYKLLGNALQVDLVPYGKASSSNESGKLVFTCQHGPQECYGNKFHACAISQNSVEESTEFVYCSLSSTEESPASDETLERCSNSSGISWKALQSCYESGRADALLIKNGERTSAITPPLKFVPTIIFNDHFDQTNQDRSLRDLLSVVCELLNQHKELNGEYKFSCQHGPSECLANKYQSCVLALNYGQQKNVLFVDCIMRKRSAADFNNVQSCAELLNLNTAKIKACSESSEGDRLLARNGDLTWQLDPQISFVPTIVYDQKYNSDAQSQSLQDFVAVVCSKIEGNKPEICKDRKLPQTNGWGWFG</sequence>
<dbReference type="EMBL" id="OU896712">
    <property type="protein sequence ID" value="CAG9822492.1"/>
    <property type="molecule type" value="Genomic_DNA"/>
</dbReference>